<name>A0A814A239_9BILA</name>
<feature type="transmembrane region" description="Helical" evidence="5">
    <location>
        <begin position="191"/>
        <end position="212"/>
    </location>
</feature>
<evidence type="ECO:0000256" key="2">
    <source>
        <dbReference type="ARBA" id="ARBA00022692"/>
    </source>
</evidence>
<keyword evidence="3 5" id="KW-1133">Transmembrane helix</keyword>
<dbReference type="InterPro" id="IPR017452">
    <property type="entry name" value="GPCR_Rhodpsn_7TM"/>
</dbReference>
<sequence length="246" mass="28727">MYLYHGYVAIASGIFCKYWLILTSALNICSVQLNAYLSIERYLLIFHSQFLQKYKIILHYLPIIILIISPFFFMIGMVNYYPCENHFDYTSWACGTACYTLQPVPSTASWIYALLAPLFIICTSNVLLIARVIYQKRRMLQRNVWKKNKKMLIQLLSVTGVLYVSWVPISISSVITVLHPNQTLYELQGNWLLVGLIYLAVLFSPLSSSMAMPELRNEIRLWINRWLRRYRNAQTYPAAVTRLQTE</sequence>
<evidence type="ECO:0000313" key="8">
    <source>
        <dbReference type="Proteomes" id="UP000663845"/>
    </source>
</evidence>
<dbReference type="Gene3D" id="1.20.1070.10">
    <property type="entry name" value="Rhodopsin 7-helix transmembrane proteins"/>
    <property type="match status" value="1"/>
</dbReference>
<evidence type="ECO:0000256" key="5">
    <source>
        <dbReference type="SAM" id="Phobius"/>
    </source>
</evidence>
<dbReference type="SUPFAM" id="SSF81321">
    <property type="entry name" value="Family A G protein-coupled receptor-like"/>
    <property type="match status" value="1"/>
</dbReference>
<dbReference type="GO" id="GO:0004930">
    <property type="term" value="F:G protein-coupled receptor activity"/>
    <property type="evidence" value="ECO:0007669"/>
    <property type="project" value="InterPro"/>
</dbReference>
<comment type="caution">
    <text evidence="7">The sequence shown here is derived from an EMBL/GenBank/DDBJ whole genome shotgun (WGS) entry which is preliminary data.</text>
</comment>
<evidence type="ECO:0000259" key="6">
    <source>
        <dbReference type="PROSITE" id="PS50262"/>
    </source>
</evidence>
<dbReference type="InterPro" id="IPR000276">
    <property type="entry name" value="GPCR_Rhodpsn"/>
</dbReference>
<keyword evidence="4 5" id="KW-0472">Membrane</keyword>
<dbReference type="Proteomes" id="UP000663845">
    <property type="component" value="Unassembled WGS sequence"/>
</dbReference>
<feature type="domain" description="G-protein coupled receptors family 1 profile" evidence="6">
    <location>
        <begin position="1"/>
        <end position="208"/>
    </location>
</feature>
<protein>
    <recommendedName>
        <fullName evidence="6">G-protein coupled receptors family 1 profile domain-containing protein</fullName>
    </recommendedName>
</protein>
<comment type="subcellular location">
    <subcellularLocation>
        <location evidence="1">Membrane</location>
    </subcellularLocation>
</comment>
<reference evidence="7" key="1">
    <citation type="submission" date="2021-02" db="EMBL/GenBank/DDBJ databases">
        <authorList>
            <person name="Nowell W R."/>
        </authorList>
    </citation>
    <scope>NUCLEOTIDE SEQUENCE</scope>
</reference>
<evidence type="ECO:0000313" key="7">
    <source>
        <dbReference type="EMBL" id="CAF0907642.1"/>
    </source>
</evidence>
<feature type="transmembrane region" description="Helical" evidence="5">
    <location>
        <begin position="6"/>
        <end position="37"/>
    </location>
</feature>
<evidence type="ECO:0000256" key="4">
    <source>
        <dbReference type="ARBA" id="ARBA00023136"/>
    </source>
</evidence>
<keyword evidence="2 5" id="KW-0812">Transmembrane</keyword>
<dbReference type="CDD" id="cd00637">
    <property type="entry name" value="7tm_classA_rhodopsin-like"/>
    <property type="match status" value="1"/>
</dbReference>
<feature type="transmembrane region" description="Helical" evidence="5">
    <location>
        <begin position="155"/>
        <end position="179"/>
    </location>
</feature>
<dbReference type="AlphaFoldDB" id="A0A814A239"/>
<dbReference type="GO" id="GO:0016020">
    <property type="term" value="C:membrane"/>
    <property type="evidence" value="ECO:0007669"/>
    <property type="project" value="UniProtKB-SubCell"/>
</dbReference>
<feature type="transmembrane region" description="Helical" evidence="5">
    <location>
        <begin position="110"/>
        <end position="134"/>
    </location>
</feature>
<dbReference type="PROSITE" id="PS00237">
    <property type="entry name" value="G_PROTEIN_RECEP_F1_1"/>
    <property type="match status" value="1"/>
</dbReference>
<evidence type="ECO:0000256" key="3">
    <source>
        <dbReference type="ARBA" id="ARBA00022989"/>
    </source>
</evidence>
<feature type="transmembrane region" description="Helical" evidence="5">
    <location>
        <begin position="57"/>
        <end position="81"/>
    </location>
</feature>
<proteinExistence type="predicted"/>
<organism evidence="7 8">
    <name type="scientific">Adineta steineri</name>
    <dbReference type="NCBI Taxonomy" id="433720"/>
    <lineage>
        <taxon>Eukaryota</taxon>
        <taxon>Metazoa</taxon>
        <taxon>Spiralia</taxon>
        <taxon>Gnathifera</taxon>
        <taxon>Rotifera</taxon>
        <taxon>Eurotatoria</taxon>
        <taxon>Bdelloidea</taxon>
        <taxon>Adinetida</taxon>
        <taxon>Adinetidae</taxon>
        <taxon>Adineta</taxon>
    </lineage>
</organism>
<accession>A0A814A239</accession>
<evidence type="ECO:0000256" key="1">
    <source>
        <dbReference type="ARBA" id="ARBA00004370"/>
    </source>
</evidence>
<dbReference type="Pfam" id="PF00001">
    <property type="entry name" value="7tm_1"/>
    <property type="match status" value="1"/>
</dbReference>
<dbReference type="EMBL" id="CAJNOG010000081">
    <property type="protein sequence ID" value="CAF0907642.1"/>
    <property type="molecule type" value="Genomic_DNA"/>
</dbReference>
<dbReference type="PROSITE" id="PS50262">
    <property type="entry name" value="G_PROTEIN_RECEP_F1_2"/>
    <property type="match status" value="1"/>
</dbReference>
<gene>
    <name evidence="7" type="ORF">JYZ213_LOCUS10899</name>
</gene>